<proteinExistence type="predicted"/>
<feature type="non-terminal residue" evidence="1">
    <location>
        <position position="1"/>
    </location>
</feature>
<dbReference type="EMBL" id="KV928578">
    <property type="protein sequence ID" value="PIO34251.1"/>
    <property type="molecule type" value="Genomic_DNA"/>
</dbReference>
<dbReference type="Proteomes" id="UP000228934">
    <property type="component" value="Unassembled WGS sequence"/>
</dbReference>
<evidence type="ECO:0000313" key="1">
    <source>
        <dbReference type="EMBL" id="PIO34251.1"/>
    </source>
</evidence>
<organism evidence="1 2">
    <name type="scientific">Aquarana catesbeiana</name>
    <name type="common">American bullfrog</name>
    <name type="synonym">Rana catesbeiana</name>
    <dbReference type="NCBI Taxonomy" id="8400"/>
    <lineage>
        <taxon>Eukaryota</taxon>
        <taxon>Metazoa</taxon>
        <taxon>Chordata</taxon>
        <taxon>Craniata</taxon>
        <taxon>Vertebrata</taxon>
        <taxon>Euteleostomi</taxon>
        <taxon>Amphibia</taxon>
        <taxon>Batrachia</taxon>
        <taxon>Anura</taxon>
        <taxon>Neobatrachia</taxon>
        <taxon>Ranoidea</taxon>
        <taxon>Ranidae</taxon>
        <taxon>Aquarana</taxon>
    </lineage>
</organism>
<evidence type="ECO:0000313" key="2">
    <source>
        <dbReference type="Proteomes" id="UP000228934"/>
    </source>
</evidence>
<evidence type="ECO:0008006" key="3">
    <source>
        <dbReference type="Google" id="ProtNLM"/>
    </source>
</evidence>
<name>A0A2G9S468_AQUCT</name>
<dbReference type="OrthoDB" id="1394818at2759"/>
<dbReference type="AlphaFoldDB" id="A0A2G9S468"/>
<keyword evidence="2" id="KW-1185">Reference proteome</keyword>
<sequence>SNIRCFKVDQPSCGFSANEASGAPAVWSHGYAEASGVKQNRLKPESGNSRGGHSIRLCVASLLVNNFCDNREAVYGVFDGERNVEVPSLLQCTMCDILADELQKTRSEEEYMGNTFLVMQR</sequence>
<gene>
    <name evidence="1" type="ORF">AB205_0220960</name>
</gene>
<accession>A0A2G9S468</accession>
<protein>
    <recommendedName>
        <fullName evidence="3">PPM-type phosphatase domain-containing protein</fullName>
    </recommendedName>
</protein>
<reference evidence="2" key="1">
    <citation type="journal article" date="2017" name="Nat. Commun.">
        <title>The North American bullfrog draft genome provides insight into hormonal regulation of long noncoding RNA.</title>
        <authorList>
            <person name="Hammond S.A."/>
            <person name="Warren R.L."/>
            <person name="Vandervalk B.P."/>
            <person name="Kucuk E."/>
            <person name="Khan H."/>
            <person name="Gibb E.A."/>
            <person name="Pandoh P."/>
            <person name="Kirk H."/>
            <person name="Zhao Y."/>
            <person name="Jones M."/>
            <person name="Mungall A.J."/>
            <person name="Coope R."/>
            <person name="Pleasance S."/>
            <person name="Moore R.A."/>
            <person name="Holt R.A."/>
            <person name="Round J.M."/>
            <person name="Ohora S."/>
            <person name="Walle B.V."/>
            <person name="Veldhoen N."/>
            <person name="Helbing C.C."/>
            <person name="Birol I."/>
        </authorList>
    </citation>
    <scope>NUCLEOTIDE SEQUENCE [LARGE SCALE GENOMIC DNA]</scope>
</reference>